<organism evidence="2">
    <name type="scientific">Bradyrhizobium sp. LLZ17</name>
    <dbReference type="NCBI Taxonomy" id="3239388"/>
    <lineage>
        <taxon>Bacteria</taxon>
        <taxon>Pseudomonadati</taxon>
        <taxon>Pseudomonadota</taxon>
        <taxon>Alphaproteobacteria</taxon>
        <taxon>Hyphomicrobiales</taxon>
        <taxon>Nitrobacteraceae</taxon>
        <taxon>Bradyrhizobium</taxon>
    </lineage>
</organism>
<feature type="region of interest" description="Disordered" evidence="1">
    <location>
        <begin position="69"/>
        <end position="98"/>
    </location>
</feature>
<feature type="compositionally biased region" description="Polar residues" evidence="1">
    <location>
        <begin position="87"/>
        <end position="98"/>
    </location>
</feature>
<accession>A0AB39XN60</accession>
<name>A0AB39XN60_9BRAD</name>
<proteinExistence type="predicted"/>
<dbReference type="AlphaFoldDB" id="A0AB39XN60"/>
<gene>
    <name evidence="2" type="ORF">AB8Z38_08190</name>
</gene>
<protein>
    <submittedName>
        <fullName evidence="2">Uncharacterized protein</fullName>
    </submittedName>
</protein>
<evidence type="ECO:0000313" key="2">
    <source>
        <dbReference type="EMBL" id="XDV59368.1"/>
    </source>
</evidence>
<dbReference type="RefSeq" id="WP_369724121.1">
    <property type="nucleotide sequence ID" value="NZ_CP165734.1"/>
</dbReference>
<sequence>MLTQQHRSHIHREKPAVHVRTKGMTPVLPSEMDAALRTMTRSRRDGFARSRLCVAHRNREIISLGNNFANDSDDATPRGAGVASGRFRSTVNDETGRD</sequence>
<dbReference type="EMBL" id="CP165734">
    <property type="protein sequence ID" value="XDV59368.1"/>
    <property type="molecule type" value="Genomic_DNA"/>
</dbReference>
<evidence type="ECO:0000256" key="1">
    <source>
        <dbReference type="SAM" id="MobiDB-lite"/>
    </source>
</evidence>
<reference evidence="2" key="1">
    <citation type="submission" date="2024-08" db="EMBL/GenBank/DDBJ databases">
        <authorList>
            <person name="Chaddad Z."/>
            <person name="Lamrabet M."/>
            <person name="Bouhnik O."/>
            <person name="Alami S."/>
            <person name="Wipf D."/>
            <person name="Courty P.E."/>
            <person name="Missbah El Idrissi M."/>
        </authorList>
    </citation>
    <scope>NUCLEOTIDE SEQUENCE</scope>
    <source>
        <strain evidence="2">LLZ17</strain>
    </source>
</reference>